<dbReference type="Gene3D" id="2.60.40.790">
    <property type="match status" value="1"/>
</dbReference>
<evidence type="ECO:0000256" key="1">
    <source>
        <dbReference type="SAM" id="MobiDB-lite"/>
    </source>
</evidence>
<feature type="compositionally biased region" description="Pro residues" evidence="1">
    <location>
        <begin position="65"/>
        <end position="75"/>
    </location>
</feature>
<feature type="compositionally biased region" description="Acidic residues" evidence="1">
    <location>
        <begin position="13"/>
        <end position="23"/>
    </location>
</feature>
<proteinExistence type="predicted"/>
<sequence length="276" mass="29824">MSGFNYSKWDNLECSDSESEGEDNVGPQVTRLDESSSVTFGGGGDGITVAPSLPVPAPSVTSAPTPTPNPKPTPSKPSTTNGASFTYNWAESDGTQSPLHWSQTRDEVVLNLGLPAGVKSNQITVCGTFLRWSERQTAVGSNKGSLEIKVSLPDRRFDLLLQHRLAHSVFLGEEDDDPAVELITPDWEITGPGGGTRYLKVTLGKAVPMAGVSVWWSRLFENGSCDCEGEDLDVEMMEGRGNNKKGEKAATMKQAWDEAHKMFVEKMKEKKSSKGG</sequence>
<feature type="domain" description="CS" evidence="2">
    <location>
        <begin position="94"/>
        <end position="220"/>
    </location>
</feature>
<keyword evidence="4" id="KW-1185">Reference proteome</keyword>
<reference evidence="3" key="1">
    <citation type="submission" date="2022-07" db="EMBL/GenBank/DDBJ databases">
        <title>Genome analysis of Parmales, a sister group of diatoms, reveals the evolutionary specialization of diatoms from phago-mixotrophs to photoautotrophs.</title>
        <authorList>
            <person name="Ban H."/>
            <person name="Sato S."/>
            <person name="Yoshikawa S."/>
            <person name="Kazumasa Y."/>
            <person name="Nakamura Y."/>
            <person name="Ichinomiya M."/>
            <person name="Saitoh K."/>
            <person name="Sato N."/>
            <person name="Blanc-Mathieu R."/>
            <person name="Endo H."/>
            <person name="Kuwata A."/>
            <person name="Ogata H."/>
        </authorList>
    </citation>
    <scope>NUCLEOTIDE SEQUENCE</scope>
</reference>
<dbReference type="Proteomes" id="UP001165082">
    <property type="component" value="Unassembled WGS sequence"/>
</dbReference>
<gene>
    <name evidence="3" type="ORF">TrRE_jg12832</name>
</gene>
<evidence type="ECO:0000313" key="4">
    <source>
        <dbReference type="Proteomes" id="UP001165082"/>
    </source>
</evidence>
<feature type="region of interest" description="Disordered" evidence="1">
    <location>
        <begin position="1"/>
        <end position="86"/>
    </location>
</feature>
<dbReference type="SUPFAM" id="SSF49764">
    <property type="entry name" value="HSP20-like chaperones"/>
    <property type="match status" value="1"/>
</dbReference>
<protein>
    <recommendedName>
        <fullName evidence="2">CS domain-containing protein</fullName>
    </recommendedName>
</protein>
<organism evidence="3 4">
    <name type="scientific">Triparma retinervis</name>
    <dbReference type="NCBI Taxonomy" id="2557542"/>
    <lineage>
        <taxon>Eukaryota</taxon>
        <taxon>Sar</taxon>
        <taxon>Stramenopiles</taxon>
        <taxon>Ochrophyta</taxon>
        <taxon>Bolidophyceae</taxon>
        <taxon>Parmales</taxon>
        <taxon>Triparmaceae</taxon>
        <taxon>Triparma</taxon>
    </lineage>
</organism>
<dbReference type="InterPro" id="IPR008978">
    <property type="entry name" value="HSP20-like_chaperone"/>
</dbReference>
<dbReference type="EMBL" id="BRXZ01000458">
    <property type="protein sequence ID" value="GMI12080.1"/>
    <property type="molecule type" value="Genomic_DNA"/>
</dbReference>
<dbReference type="OrthoDB" id="416217at2759"/>
<name>A0A9W7KUU1_9STRA</name>
<dbReference type="PROSITE" id="PS51203">
    <property type="entry name" value="CS"/>
    <property type="match status" value="1"/>
</dbReference>
<dbReference type="InterPro" id="IPR007052">
    <property type="entry name" value="CS_dom"/>
</dbReference>
<accession>A0A9W7KUU1</accession>
<evidence type="ECO:0000259" key="2">
    <source>
        <dbReference type="PROSITE" id="PS51203"/>
    </source>
</evidence>
<evidence type="ECO:0000313" key="3">
    <source>
        <dbReference type="EMBL" id="GMI12080.1"/>
    </source>
</evidence>
<comment type="caution">
    <text evidence="3">The sequence shown here is derived from an EMBL/GenBank/DDBJ whole genome shotgun (WGS) entry which is preliminary data.</text>
</comment>
<dbReference type="AlphaFoldDB" id="A0A9W7KUU1"/>